<feature type="region of interest" description="Disordered" evidence="1">
    <location>
        <begin position="223"/>
        <end position="248"/>
    </location>
</feature>
<dbReference type="EMBL" id="DXBS01000109">
    <property type="protein sequence ID" value="HIZ24942.1"/>
    <property type="molecule type" value="Genomic_DNA"/>
</dbReference>
<dbReference type="Proteomes" id="UP000824044">
    <property type="component" value="Unassembled WGS sequence"/>
</dbReference>
<feature type="compositionally biased region" description="Basic and acidic residues" evidence="1">
    <location>
        <begin position="232"/>
        <end position="248"/>
    </location>
</feature>
<proteinExistence type="predicted"/>
<keyword evidence="2" id="KW-0812">Transmembrane</keyword>
<reference evidence="3" key="1">
    <citation type="journal article" date="2021" name="PeerJ">
        <title>Extensive microbial diversity within the chicken gut microbiome revealed by metagenomics and culture.</title>
        <authorList>
            <person name="Gilroy R."/>
            <person name="Ravi A."/>
            <person name="Getino M."/>
            <person name="Pursley I."/>
            <person name="Horton D.L."/>
            <person name="Alikhan N.F."/>
            <person name="Baker D."/>
            <person name="Gharbi K."/>
            <person name="Hall N."/>
            <person name="Watson M."/>
            <person name="Adriaenssens E.M."/>
            <person name="Foster-Nyarko E."/>
            <person name="Jarju S."/>
            <person name="Secka A."/>
            <person name="Antonio M."/>
            <person name="Oren A."/>
            <person name="Chaudhuri R.R."/>
            <person name="La Ragione R."/>
            <person name="Hildebrand F."/>
            <person name="Pallen M.J."/>
        </authorList>
    </citation>
    <scope>NUCLEOTIDE SEQUENCE</scope>
    <source>
        <strain evidence="3">CHK33-5263</strain>
    </source>
</reference>
<organism evidence="3 4">
    <name type="scientific">Candidatus Gallimonas intestinigallinarum</name>
    <dbReference type="NCBI Taxonomy" id="2838604"/>
    <lineage>
        <taxon>Bacteria</taxon>
        <taxon>Bacillati</taxon>
        <taxon>Bacillota</taxon>
        <taxon>Clostridia</taxon>
        <taxon>Candidatus Gallimonas</taxon>
    </lineage>
</organism>
<feature type="transmembrane region" description="Helical" evidence="2">
    <location>
        <begin position="40"/>
        <end position="65"/>
    </location>
</feature>
<keyword evidence="2" id="KW-0472">Membrane</keyword>
<feature type="region of interest" description="Disordered" evidence="1">
    <location>
        <begin position="1"/>
        <end position="33"/>
    </location>
</feature>
<evidence type="ECO:0000256" key="2">
    <source>
        <dbReference type="SAM" id="Phobius"/>
    </source>
</evidence>
<gene>
    <name evidence="3" type="ORF">H9812_05685</name>
</gene>
<keyword evidence="2" id="KW-1133">Transmembrane helix</keyword>
<protein>
    <submittedName>
        <fullName evidence="3">Uncharacterized protein</fullName>
    </submittedName>
</protein>
<feature type="compositionally biased region" description="Basic and acidic residues" evidence="1">
    <location>
        <begin position="21"/>
        <end position="30"/>
    </location>
</feature>
<feature type="compositionally biased region" description="Low complexity" evidence="1">
    <location>
        <begin position="8"/>
        <end position="20"/>
    </location>
</feature>
<evidence type="ECO:0000256" key="1">
    <source>
        <dbReference type="SAM" id="MobiDB-lite"/>
    </source>
</evidence>
<accession>A0A9D2DX79</accession>
<comment type="caution">
    <text evidence="3">The sequence shown here is derived from an EMBL/GenBank/DDBJ whole genome shotgun (WGS) entry which is preliminary data.</text>
</comment>
<reference evidence="3" key="2">
    <citation type="submission" date="2021-04" db="EMBL/GenBank/DDBJ databases">
        <authorList>
            <person name="Gilroy R."/>
        </authorList>
    </citation>
    <scope>NUCLEOTIDE SEQUENCE</scope>
    <source>
        <strain evidence="3">CHK33-5263</strain>
    </source>
</reference>
<sequence length="337" mass="37159">MANKRNSRSGTSRSSTSQRMTKAEQEQKAKKEQRKKTARTVAIVLLVILLLAILSFAGFGIAYLVTDGFGGRIPTTVIVIDDEIYSQSAEDIEVYPGDEVRVQNLIGDTQYTMQIVGNASKNNFAFTLDGEPYTWRDMDGEDMTAGFTIIQTETGFTIDYTTVPSILTAALGGEVVISGDAETTGDLFTLIITIGEEEYRFGFGVGSGVTEIILDPDQIVITDPDGALQPDDPERPTEEPEKPEDYPETIAEKEEALIRYMVQAARAQSYEEIEPIMGTIHKLYTDIVSSGESSGDTDVRTALSAYVTFYYAVQDREYTEEEAATVQEGLGDLMERY</sequence>
<evidence type="ECO:0000313" key="3">
    <source>
        <dbReference type="EMBL" id="HIZ24942.1"/>
    </source>
</evidence>
<evidence type="ECO:0000313" key="4">
    <source>
        <dbReference type="Proteomes" id="UP000824044"/>
    </source>
</evidence>
<dbReference type="AlphaFoldDB" id="A0A9D2DX79"/>
<name>A0A9D2DX79_9FIRM</name>